<dbReference type="HOGENOM" id="CLU_010693_2_0_1"/>
<dbReference type="AlphaFoldDB" id="D8Q6Z6"/>
<accession>D8Q6Z6</accession>
<feature type="region of interest" description="Disordered" evidence="1">
    <location>
        <begin position="781"/>
        <end position="803"/>
    </location>
</feature>
<reference evidence="2 3" key="1">
    <citation type="journal article" date="2010" name="Nat. Biotechnol.">
        <title>Genome sequence of the model mushroom Schizophyllum commune.</title>
        <authorList>
            <person name="Ohm R.A."/>
            <person name="de Jong J.F."/>
            <person name="Lugones L.G."/>
            <person name="Aerts A."/>
            <person name="Kothe E."/>
            <person name="Stajich J.E."/>
            <person name="de Vries R.P."/>
            <person name="Record E."/>
            <person name="Levasseur A."/>
            <person name="Baker S.E."/>
            <person name="Bartholomew K.A."/>
            <person name="Coutinho P.M."/>
            <person name="Erdmann S."/>
            <person name="Fowler T.J."/>
            <person name="Gathman A.C."/>
            <person name="Lombard V."/>
            <person name="Henrissat B."/>
            <person name="Knabe N."/>
            <person name="Kuees U."/>
            <person name="Lilly W.W."/>
            <person name="Lindquist E."/>
            <person name="Lucas S."/>
            <person name="Magnuson J.K."/>
            <person name="Piumi F."/>
            <person name="Raudaskoski M."/>
            <person name="Salamov A."/>
            <person name="Schmutz J."/>
            <person name="Schwarze F.W.M.R."/>
            <person name="vanKuyk P.A."/>
            <person name="Horton J.S."/>
            <person name="Grigoriev I.V."/>
            <person name="Woesten H.A.B."/>
        </authorList>
    </citation>
    <scope>NUCLEOTIDE SEQUENCE [LARGE SCALE GENOMIC DNA]</scope>
    <source>
        <strain evidence="3">H4-8 / FGSC 9210</strain>
    </source>
</reference>
<evidence type="ECO:0000256" key="1">
    <source>
        <dbReference type="SAM" id="MobiDB-lite"/>
    </source>
</evidence>
<dbReference type="VEuPathDB" id="FungiDB:SCHCODRAFT_02505094"/>
<dbReference type="InParanoid" id="D8Q6Z6"/>
<dbReference type="GeneID" id="9587279"/>
<name>D8Q6Z6_SCHCM</name>
<protein>
    <submittedName>
        <fullName evidence="2">Uncharacterized protein</fullName>
    </submittedName>
</protein>
<proteinExistence type="predicted"/>
<dbReference type="OrthoDB" id="2393824at2759"/>
<gene>
    <name evidence="2" type="ORF">SCHCODRAFT_109575</name>
</gene>
<dbReference type="EMBL" id="GL377307">
    <property type="protein sequence ID" value="EFI96327.1"/>
    <property type="molecule type" value="Genomic_DNA"/>
</dbReference>
<dbReference type="KEGG" id="scm:SCHCO_02505094"/>
<keyword evidence="3" id="KW-1185">Reference proteome</keyword>
<feature type="compositionally biased region" description="Acidic residues" evidence="1">
    <location>
        <begin position="787"/>
        <end position="803"/>
    </location>
</feature>
<feature type="region of interest" description="Disordered" evidence="1">
    <location>
        <begin position="1"/>
        <end position="34"/>
    </location>
</feature>
<dbReference type="OMA" id="WINIGIG"/>
<dbReference type="eggNOG" id="ENOG502SYB6">
    <property type="taxonomic scope" value="Eukaryota"/>
</dbReference>
<sequence>MQAFSPQSPADDALGRESKAFSSNHQQILRDRARNGRRSRLWTASLEGNDQPEYEDFIANLQIPCLNASRASFLLHDLNVTTPDTTPQRSRLKEIFQTGQHTIIINGAGTGKTRLLFEGLSTRWGLYLPCVSGPSAPGSLDLNTGLLQLSSLSARKDAPKAQTGDLDSRSAGILRRIFTQILLSRLTLFELYLRHAPLDDPNVRMRWLRFQLFPSAKLCYDMFDDFFRAISEHDASMEYLEGRIRDAIFGIRSLLGHDEPIYCVVDDAQRAHLQSLAGPGPTTALRQMLLVWESFDAMTFVLAGQPFDCSHFHNSGATPYRVWTDTGFFDGDEEQRRYVRRYLPPDLQSTQSTEKLLDRICLWLRGRYRITTYFIYCLLTTRFQNPHTLLTSYVRMYAGIQPEDGPIHTDYRLRSEYNRLVSGYSRYDPSQTLPRDVYAWSSAQMALHRLIALGQGSVIFTGDCSRPVSHRFAMFANSDGSEAIFCEPCIIFPLARLVFHRWGPSYGYLCTSVASALQDPPHEPPLHLASITLLLLALKGDRKLCDIFALAEPFPEWAQQTCKLVRLSRSEEANTIHAVPYETPFPGGRDQDPWATESPSWLRHDATEPFFVASECSRADLLFAVQLADGDVLFVALKIMLKNKHVDAPIENIELRLANMEPDRLFQVWSQSARIDNEDMLNSLSQVPTGAGLSLDLQTPIVGSGEPRVLRAFATFPDATDIGSLQQDTSSQPRAALKMDALQKLSEDIPWDATLRRIYSALIDRRKQLMVGDESVRVDVEGTIADTESEVSDDSDEGQEVAE</sequence>
<dbReference type="Proteomes" id="UP000007431">
    <property type="component" value="Unassembled WGS sequence"/>
</dbReference>
<feature type="non-terminal residue" evidence="2">
    <location>
        <position position="803"/>
    </location>
</feature>
<evidence type="ECO:0000313" key="3">
    <source>
        <dbReference type="Proteomes" id="UP000007431"/>
    </source>
</evidence>
<dbReference type="RefSeq" id="XP_003031230.1">
    <property type="nucleotide sequence ID" value="XM_003031184.1"/>
</dbReference>
<organism evidence="3">
    <name type="scientific">Schizophyllum commune (strain H4-8 / FGSC 9210)</name>
    <name type="common">Split gill fungus</name>
    <dbReference type="NCBI Taxonomy" id="578458"/>
    <lineage>
        <taxon>Eukaryota</taxon>
        <taxon>Fungi</taxon>
        <taxon>Dikarya</taxon>
        <taxon>Basidiomycota</taxon>
        <taxon>Agaricomycotina</taxon>
        <taxon>Agaricomycetes</taxon>
        <taxon>Agaricomycetidae</taxon>
        <taxon>Agaricales</taxon>
        <taxon>Schizophyllaceae</taxon>
        <taxon>Schizophyllum</taxon>
    </lineage>
</organism>
<evidence type="ECO:0000313" key="2">
    <source>
        <dbReference type="EMBL" id="EFI96327.1"/>
    </source>
</evidence>